<comment type="caution">
    <text evidence="2">The sequence shown here is derived from an EMBL/GenBank/DDBJ whole genome shotgun (WGS) entry which is preliminary data.</text>
</comment>
<feature type="transmembrane region" description="Helical" evidence="1">
    <location>
        <begin position="230"/>
        <end position="257"/>
    </location>
</feature>
<organism evidence="2 3">
    <name type="scientific">Candidatus Woesebacteria bacterium GW2011_GWC2_31_9</name>
    <dbReference type="NCBI Taxonomy" id="1618586"/>
    <lineage>
        <taxon>Bacteria</taxon>
        <taxon>Candidatus Woeseibacteriota</taxon>
    </lineage>
</organism>
<sequence length="386" mass="44896">MQKKILKITILILLTIIPTFLIWIPFFARVKSFWTIPLPQQGMATIVSNFDGPLYLIIAKTFYNPDLIGANYQFPLSNEYYSAHFPLFPIFIKTFAIFLGHPYSMLFVTLISSFLALFFFNKHARKLLDKNNAMWLTFIFAIFPARWLIVRSVGSPEPFFIAAILASTYFFGKKKYIWAGIWGALAQMTKSPGILLFLAYLIQISIPHFKELATGGIKKFILKLDLKNTYPIFFIPLGLLVVFTIYGFTYGDFFTYFKSGDNIHLFFPPFQIFNFSAPWVGTFWLEEIIFIYTIGVLGVYKLYQEKLFNYFYFSLIFFISLLFVAHRDLLRYALPLIPFLILAFRETLIKKEFKIAMAVIIIPIYLYSLAFISQNAMPIANWAPFL</sequence>
<dbReference type="EMBL" id="LBOI01000015">
    <property type="protein sequence ID" value="KKP31147.1"/>
    <property type="molecule type" value="Genomic_DNA"/>
</dbReference>
<evidence type="ECO:0000256" key="1">
    <source>
        <dbReference type="SAM" id="Phobius"/>
    </source>
</evidence>
<feature type="transmembrane region" description="Helical" evidence="1">
    <location>
        <begin position="132"/>
        <end position="149"/>
    </location>
</feature>
<proteinExistence type="predicted"/>
<protein>
    <submittedName>
        <fullName evidence="2">Uncharacterized protein</fullName>
    </submittedName>
</protein>
<accession>A0A0G0BJE4</accession>
<feature type="transmembrane region" description="Helical" evidence="1">
    <location>
        <begin position="332"/>
        <end position="348"/>
    </location>
</feature>
<feature type="transmembrane region" description="Helical" evidence="1">
    <location>
        <begin position="307"/>
        <end position="326"/>
    </location>
</feature>
<dbReference type="Proteomes" id="UP000034803">
    <property type="component" value="Unassembled WGS sequence"/>
</dbReference>
<evidence type="ECO:0000313" key="3">
    <source>
        <dbReference type="Proteomes" id="UP000034803"/>
    </source>
</evidence>
<gene>
    <name evidence="2" type="ORF">UR21_C0015G0021</name>
</gene>
<keyword evidence="1" id="KW-0812">Transmembrane</keyword>
<name>A0A0G0BJE4_9BACT</name>
<feature type="transmembrane region" description="Helical" evidence="1">
    <location>
        <begin position="277"/>
        <end position="300"/>
    </location>
</feature>
<feature type="transmembrane region" description="Helical" evidence="1">
    <location>
        <begin position="95"/>
        <end position="120"/>
    </location>
</feature>
<feature type="transmembrane region" description="Helical" evidence="1">
    <location>
        <begin position="5"/>
        <end position="28"/>
    </location>
</feature>
<feature type="transmembrane region" description="Helical" evidence="1">
    <location>
        <begin position="355"/>
        <end position="377"/>
    </location>
</feature>
<keyword evidence="1" id="KW-1133">Transmembrane helix</keyword>
<evidence type="ECO:0000313" key="2">
    <source>
        <dbReference type="EMBL" id="KKP31147.1"/>
    </source>
</evidence>
<keyword evidence="1" id="KW-0472">Membrane</keyword>
<dbReference type="AlphaFoldDB" id="A0A0G0BJE4"/>
<reference evidence="2 3" key="1">
    <citation type="journal article" date="2015" name="Nature">
        <title>rRNA introns, odd ribosomes, and small enigmatic genomes across a large radiation of phyla.</title>
        <authorList>
            <person name="Brown C.T."/>
            <person name="Hug L.A."/>
            <person name="Thomas B.C."/>
            <person name="Sharon I."/>
            <person name="Castelle C.J."/>
            <person name="Singh A."/>
            <person name="Wilkins M.J."/>
            <person name="Williams K.H."/>
            <person name="Banfield J.F."/>
        </authorList>
    </citation>
    <scope>NUCLEOTIDE SEQUENCE [LARGE SCALE GENOMIC DNA]</scope>
</reference>